<name>A0A3D8IQ42_9HELI</name>
<accession>A0A3D8IQ42</accession>
<organism evidence="1 2">
    <name type="scientific">Helicobacter didelphidarum</name>
    <dbReference type="NCBI Taxonomy" id="2040648"/>
    <lineage>
        <taxon>Bacteria</taxon>
        <taxon>Pseudomonadati</taxon>
        <taxon>Campylobacterota</taxon>
        <taxon>Epsilonproteobacteria</taxon>
        <taxon>Campylobacterales</taxon>
        <taxon>Helicobacteraceae</taxon>
        <taxon>Helicobacter</taxon>
    </lineage>
</organism>
<keyword evidence="2" id="KW-1185">Reference proteome</keyword>
<dbReference type="OrthoDB" id="5327341at2"/>
<evidence type="ECO:0000313" key="1">
    <source>
        <dbReference type="EMBL" id="RDU67026.1"/>
    </source>
</evidence>
<dbReference type="RefSeq" id="WP_115542321.1">
    <property type="nucleotide sequence ID" value="NZ_NXLQ01000002.1"/>
</dbReference>
<dbReference type="EMBL" id="NXLQ01000002">
    <property type="protein sequence ID" value="RDU67026.1"/>
    <property type="molecule type" value="Genomic_DNA"/>
</dbReference>
<comment type="caution">
    <text evidence="1">The sequence shown here is derived from an EMBL/GenBank/DDBJ whole genome shotgun (WGS) entry which is preliminary data.</text>
</comment>
<reference evidence="1 2" key="1">
    <citation type="submission" date="2018-04" db="EMBL/GenBank/DDBJ databases">
        <title>Novel Campyloabacter and Helicobacter Species and Strains.</title>
        <authorList>
            <person name="Mannion A.J."/>
            <person name="Shen Z."/>
            <person name="Fox J.G."/>
        </authorList>
    </citation>
    <scope>NUCLEOTIDE SEQUENCE [LARGE SCALE GENOMIC DNA]</scope>
    <source>
        <strain evidence="1 2">MIT 17-337</strain>
    </source>
</reference>
<protein>
    <submittedName>
        <fullName evidence="1">Uncharacterized protein</fullName>
    </submittedName>
</protein>
<proteinExistence type="predicted"/>
<dbReference type="AlphaFoldDB" id="A0A3D8IQ42"/>
<gene>
    <name evidence="1" type="ORF">CQA53_01825</name>
</gene>
<sequence>MESAESTKSNEEIKPSFDCDKAASIVEKTICADEELASEDKYMTSVYRGKMGLINDEGKKELLHTKSIFKES</sequence>
<dbReference type="Proteomes" id="UP000256379">
    <property type="component" value="Unassembled WGS sequence"/>
</dbReference>
<evidence type="ECO:0000313" key="2">
    <source>
        <dbReference type="Proteomes" id="UP000256379"/>
    </source>
</evidence>